<dbReference type="CDD" id="cd00082">
    <property type="entry name" value="HisKA"/>
    <property type="match status" value="1"/>
</dbReference>
<keyword evidence="5" id="KW-0808">Transferase</keyword>
<dbReference type="GO" id="GO:0005886">
    <property type="term" value="C:plasma membrane"/>
    <property type="evidence" value="ECO:0007669"/>
    <property type="project" value="UniProtKB-SubCell"/>
</dbReference>
<protein>
    <recommendedName>
        <fullName evidence="3">histidine kinase</fullName>
        <ecNumber evidence="3">2.7.13.3</ecNumber>
    </recommendedName>
</protein>
<dbReference type="GO" id="GO:0000155">
    <property type="term" value="F:phosphorelay sensor kinase activity"/>
    <property type="evidence" value="ECO:0007669"/>
    <property type="project" value="InterPro"/>
</dbReference>
<dbReference type="InterPro" id="IPR003661">
    <property type="entry name" value="HisK_dim/P_dom"/>
</dbReference>
<dbReference type="PANTHER" id="PTHR43711:SF1">
    <property type="entry name" value="HISTIDINE KINASE 1"/>
    <property type="match status" value="1"/>
</dbReference>
<evidence type="ECO:0000313" key="11">
    <source>
        <dbReference type="Proteomes" id="UP000198741"/>
    </source>
</evidence>
<dbReference type="InterPro" id="IPR004358">
    <property type="entry name" value="Sig_transdc_His_kin-like_C"/>
</dbReference>
<feature type="domain" description="Histidine kinase" evidence="9">
    <location>
        <begin position="121"/>
        <end position="342"/>
    </location>
</feature>
<dbReference type="Gene3D" id="1.10.287.130">
    <property type="match status" value="1"/>
</dbReference>
<evidence type="ECO:0000256" key="5">
    <source>
        <dbReference type="ARBA" id="ARBA00022679"/>
    </source>
</evidence>
<dbReference type="Pfam" id="PF02518">
    <property type="entry name" value="HATPase_c"/>
    <property type="match status" value="1"/>
</dbReference>
<dbReference type="AlphaFoldDB" id="A0A1H0R521"/>
<feature type="transmembrane region" description="Helical" evidence="8">
    <location>
        <begin position="71"/>
        <end position="90"/>
    </location>
</feature>
<keyword evidence="8" id="KW-0812">Transmembrane</keyword>
<dbReference type="FunFam" id="1.10.287.130:FF:000001">
    <property type="entry name" value="Two-component sensor histidine kinase"/>
    <property type="match status" value="1"/>
</dbReference>
<keyword evidence="6 10" id="KW-0418">Kinase</keyword>
<evidence type="ECO:0000259" key="9">
    <source>
        <dbReference type="PROSITE" id="PS50109"/>
    </source>
</evidence>
<evidence type="ECO:0000256" key="3">
    <source>
        <dbReference type="ARBA" id="ARBA00012438"/>
    </source>
</evidence>
<dbReference type="EC" id="2.7.13.3" evidence="3"/>
<evidence type="ECO:0000256" key="1">
    <source>
        <dbReference type="ARBA" id="ARBA00000085"/>
    </source>
</evidence>
<dbReference type="SMART" id="SM00388">
    <property type="entry name" value="HisKA"/>
    <property type="match status" value="1"/>
</dbReference>
<dbReference type="CDD" id="cd00075">
    <property type="entry name" value="HATPase"/>
    <property type="match status" value="1"/>
</dbReference>
<organism evidence="10 11">
    <name type="scientific">Nakamurella panacisegetis</name>
    <dbReference type="NCBI Taxonomy" id="1090615"/>
    <lineage>
        <taxon>Bacteria</taxon>
        <taxon>Bacillati</taxon>
        <taxon>Actinomycetota</taxon>
        <taxon>Actinomycetes</taxon>
        <taxon>Nakamurellales</taxon>
        <taxon>Nakamurellaceae</taxon>
        <taxon>Nakamurella</taxon>
    </lineage>
</organism>
<dbReference type="PRINTS" id="PR00344">
    <property type="entry name" value="BCTRLSENSOR"/>
</dbReference>
<name>A0A1H0R521_9ACTN</name>
<evidence type="ECO:0000313" key="10">
    <source>
        <dbReference type="EMBL" id="SDP24249.1"/>
    </source>
</evidence>
<dbReference type="STRING" id="1090615.SAMN04515671_3386"/>
<evidence type="ECO:0000256" key="2">
    <source>
        <dbReference type="ARBA" id="ARBA00004236"/>
    </source>
</evidence>
<feature type="transmembrane region" description="Helical" evidence="8">
    <location>
        <begin position="12"/>
        <end position="33"/>
    </location>
</feature>
<feature type="transmembrane region" description="Helical" evidence="8">
    <location>
        <begin position="40"/>
        <end position="65"/>
    </location>
</feature>
<proteinExistence type="predicted"/>
<reference evidence="10 11" key="1">
    <citation type="submission" date="2016-10" db="EMBL/GenBank/DDBJ databases">
        <authorList>
            <person name="de Groot N.N."/>
        </authorList>
    </citation>
    <scope>NUCLEOTIDE SEQUENCE [LARGE SCALE GENOMIC DNA]</scope>
    <source>
        <strain evidence="11">P4-7,KCTC 19426,CECT 7604</strain>
    </source>
</reference>
<dbReference type="InterPro" id="IPR003594">
    <property type="entry name" value="HATPase_dom"/>
</dbReference>
<dbReference type="PROSITE" id="PS50109">
    <property type="entry name" value="HIS_KIN"/>
    <property type="match status" value="1"/>
</dbReference>
<keyword evidence="11" id="KW-1185">Reference proteome</keyword>
<evidence type="ECO:0000256" key="4">
    <source>
        <dbReference type="ARBA" id="ARBA00022553"/>
    </source>
</evidence>
<gene>
    <name evidence="10" type="ORF">SAMN04515671_3386</name>
</gene>
<evidence type="ECO:0000256" key="7">
    <source>
        <dbReference type="ARBA" id="ARBA00023012"/>
    </source>
</evidence>
<dbReference type="SMART" id="SM00387">
    <property type="entry name" value="HATPase_c"/>
    <property type="match status" value="1"/>
</dbReference>
<accession>A0A1H0R521</accession>
<dbReference type="InterPro" id="IPR050736">
    <property type="entry name" value="Sensor_HK_Regulatory"/>
</dbReference>
<evidence type="ECO:0000256" key="6">
    <source>
        <dbReference type="ARBA" id="ARBA00022777"/>
    </source>
</evidence>
<dbReference type="SUPFAM" id="SSF55874">
    <property type="entry name" value="ATPase domain of HSP90 chaperone/DNA topoisomerase II/histidine kinase"/>
    <property type="match status" value="1"/>
</dbReference>
<dbReference type="InterPro" id="IPR036097">
    <property type="entry name" value="HisK_dim/P_sf"/>
</dbReference>
<dbReference type="PANTHER" id="PTHR43711">
    <property type="entry name" value="TWO-COMPONENT HISTIDINE KINASE"/>
    <property type="match status" value="1"/>
</dbReference>
<comment type="subcellular location">
    <subcellularLocation>
        <location evidence="2">Cell membrane</location>
    </subcellularLocation>
</comment>
<keyword evidence="4" id="KW-0597">Phosphoprotein</keyword>
<dbReference type="InterPro" id="IPR005467">
    <property type="entry name" value="His_kinase_dom"/>
</dbReference>
<evidence type="ECO:0000256" key="8">
    <source>
        <dbReference type="SAM" id="Phobius"/>
    </source>
</evidence>
<keyword evidence="8" id="KW-0472">Membrane</keyword>
<dbReference type="EMBL" id="LT629710">
    <property type="protein sequence ID" value="SDP24249.1"/>
    <property type="molecule type" value="Genomic_DNA"/>
</dbReference>
<dbReference type="Pfam" id="PF00512">
    <property type="entry name" value="HisKA"/>
    <property type="match status" value="1"/>
</dbReference>
<dbReference type="Gene3D" id="3.30.565.10">
    <property type="entry name" value="Histidine kinase-like ATPase, C-terminal domain"/>
    <property type="match status" value="1"/>
</dbReference>
<keyword evidence="8" id="KW-1133">Transmembrane helix</keyword>
<comment type="catalytic activity">
    <reaction evidence="1">
        <text>ATP + protein L-histidine = ADP + protein N-phospho-L-histidine.</text>
        <dbReference type="EC" id="2.7.13.3"/>
    </reaction>
</comment>
<dbReference type="InterPro" id="IPR036890">
    <property type="entry name" value="HATPase_C_sf"/>
</dbReference>
<keyword evidence="7" id="KW-0902">Two-component regulatory system</keyword>
<dbReference type="Proteomes" id="UP000198741">
    <property type="component" value="Chromosome I"/>
</dbReference>
<dbReference type="SUPFAM" id="SSF47384">
    <property type="entry name" value="Homodimeric domain of signal transducing histidine kinase"/>
    <property type="match status" value="1"/>
</dbReference>
<sequence length="342" mass="36497">MTPMWNDVVHILPWAAAACLFTVGVELTVLALLRRRSVAVNIAALVGVPIVAVLLFVVFISGFMFTTELRWTAVTCILIAIAVVPAAVMLGRRIALTGLAAETRRAAERAGEASRRELVAWVSHDLRTPLAGIRAMSEALEDAVVVDRAEVAVYARRINSETVRLSALVDDLFELSRINAGALKLAFHRIHVQELVADVLESTAAAARQRGITVRAEADGRWPTIAGSDAELTRVLRNLLVNAIRHTPDDGAVTVIAGSDGVEAWLAVRDECGGIPEADLPKVFDVAFRGEPARPAAQDRATTGAGLGLAIARGLVELHGGRIAVRNDGPGCRFEVRLPAAV</sequence>